<protein>
    <submittedName>
        <fullName evidence="2">Patatin-like phospholipase domain-containing 2</fullName>
    </submittedName>
</protein>
<dbReference type="InterPro" id="IPR016035">
    <property type="entry name" value="Acyl_Trfase/lysoPLipase"/>
</dbReference>
<dbReference type="InterPro" id="IPR033562">
    <property type="entry name" value="PLPL"/>
</dbReference>
<dbReference type="PANTHER" id="PTHR12406:SF7">
    <property type="entry name" value="PATATIN-LIKE PHOSPHOLIPASE DOMAIN-CONTAINING PROTEIN 4"/>
    <property type="match status" value="1"/>
</dbReference>
<feature type="chain" id="PRO_5015164086" evidence="1">
    <location>
        <begin position="23"/>
        <end position="350"/>
    </location>
</feature>
<sequence>MKSSTVVGAMAVLLALAGPAAAARRLAQPGGGSTDGKTPIAWFGSGLLIEYYGGVAQVLAKAGVITKDTPLSGNSGGALASAAIAMGLEFTDLIKLGGVLKSTGSPEAALSAIVPDNVASLLNGRVRMGISQLDASQPTFNGSAAWVVDSYTDKADAMSAMFATSCLPCFLVNTSFCMFRDQPVLDGGYSVSWEQLCPGGDTANCIKVSAETSTAIHLGQLSGEECAAKLDTREEAVTQLYQNDLANAAEWPLADMADRCPEAEWEGQEPYVPKATMFEAFYPVVPDIYPGKYGPLPKLNGTEIRACDWAGWTRALPKGLELEAAKAIYGQGVVDATAWLAERAKAGNKA</sequence>
<dbReference type="SUPFAM" id="SSF52151">
    <property type="entry name" value="FabD/lysophospholipase-like"/>
    <property type="match status" value="1"/>
</dbReference>
<dbReference type="STRING" id="3076.A0A2P6TNM7"/>
<organism evidence="2 3">
    <name type="scientific">Chlorella sorokiniana</name>
    <name type="common">Freshwater green alga</name>
    <dbReference type="NCBI Taxonomy" id="3076"/>
    <lineage>
        <taxon>Eukaryota</taxon>
        <taxon>Viridiplantae</taxon>
        <taxon>Chlorophyta</taxon>
        <taxon>core chlorophytes</taxon>
        <taxon>Trebouxiophyceae</taxon>
        <taxon>Chlorellales</taxon>
        <taxon>Chlorellaceae</taxon>
        <taxon>Chlorella clade</taxon>
        <taxon>Chlorella</taxon>
    </lineage>
</organism>
<name>A0A2P6TNM7_CHLSO</name>
<evidence type="ECO:0000313" key="3">
    <source>
        <dbReference type="Proteomes" id="UP000239899"/>
    </source>
</evidence>
<dbReference type="GO" id="GO:0019433">
    <property type="term" value="P:triglyceride catabolic process"/>
    <property type="evidence" value="ECO:0007669"/>
    <property type="project" value="TreeGrafter"/>
</dbReference>
<dbReference type="GO" id="GO:0055088">
    <property type="term" value="P:lipid homeostasis"/>
    <property type="evidence" value="ECO:0007669"/>
    <property type="project" value="TreeGrafter"/>
</dbReference>
<proteinExistence type="predicted"/>
<dbReference type="PANTHER" id="PTHR12406">
    <property type="entry name" value="CALCIUM-INDEPENDENT PHOSPHOLIPASE A2 IPLA2 -RELATED"/>
    <property type="match status" value="1"/>
</dbReference>
<dbReference type="GO" id="GO:0005811">
    <property type="term" value="C:lipid droplet"/>
    <property type="evidence" value="ECO:0007669"/>
    <property type="project" value="TreeGrafter"/>
</dbReference>
<dbReference type="OrthoDB" id="505475at2759"/>
<feature type="signal peptide" evidence="1">
    <location>
        <begin position="1"/>
        <end position="22"/>
    </location>
</feature>
<dbReference type="GO" id="GO:0004806">
    <property type="term" value="F:triacylglycerol lipase activity"/>
    <property type="evidence" value="ECO:0007669"/>
    <property type="project" value="TreeGrafter"/>
</dbReference>
<dbReference type="GO" id="GO:0005737">
    <property type="term" value="C:cytoplasm"/>
    <property type="evidence" value="ECO:0007669"/>
    <property type="project" value="TreeGrafter"/>
</dbReference>
<reference evidence="2 3" key="1">
    <citation type="journal article" date="2018" name="Plant J.">
        <title>Genome sequences of Chlorella sorokiniana UTEX 1602 and Micractinium conductrix SAG 241.80: implications to maltose excretion by a green alga.</title>
        <authorList>
            <person name="Arriola M.B."/>
            <person name="Velmurugan N."/>
            <person name="Zhang Y."/>
            <person name="Plunkett M.H."/>
            <person name="Hondzo H."/>
            <person name="Barney B.M."/>
        </authorList>
    </citation>
    <scope>NUCLEOTIDE SEQUENCE [LARGE SCALE GENOMIC DNA]</scope>
    <source>
        <strain evidence="3">UTEX 1602</strain>
    </source>
</reference>
<accession>A0A2P6TNM7</accession>
<dbReference type="GO" id="GO:0016020">
    <property type="term" value="C:membrane"/>
    <property type="evidence" value="ECO:0007669"/>
    <property type="project" value="TreeGrafter"/>
</dbReference>
<keyword evidence="3" id="KW-1185">Reference proteome</keyword>
<keyword evidence="1" id="KW-0732">Signal</keyword>
<evidence type="ECO:0000256" key="1">
    <source>
        <dbReference type="SAM" id="SignalP"/>
    </source>
</evidence>
<evidence type="ECO:0000313" key="2">
    <source>
        <dbReference type="EMBL" id="PRW50935.1"/>
    </source>
</evidence>
<gene>
    <name evidence="2" type="ORF">C2E21_5691</name>
</gene>
<dbReference type="EMBL" id="LHPG02000010">
    <property type="protein sequence ID" value="PRW50935.1"/>
    <property type="molecule type" value="Genomic_DNA"/>
</dbReference>
<dbReference type="Proteomes" id="UP000239899">
    <property type="component" value="Unassembled WGS sequence"/>
</dbReference>
<dbReference type="AlphaFoldDB" id="A0A2P6TNM7"/>
<comment type="caution">
    <text evidence="2">The sequence shown here is derived from an EMBL/GenBank/DDBJ whole genome shotgun (WGS) entry which is preliminary data.</text>
</comment>